<accession>A0A1I5UN10</accession>
<dbReference type="AlphaFoldDB" id="A0A1I5UN10"/>
<sequence length="221" mass="22835">MAVQWDSGIRALQAGVAAACLVATAACGGGGSFTAAPTQGTSAAPTTSTAATTTATTGAPTTTAPTTASATETGSGGPLETDDAGRRLTLRDFFEPGSSWEEERYDVAGQQDVQGIATDVSSCYGFQREDALELRLGNNFETLELSVAQADDSRSSDQQLTVQVLANNAQVEIRSVPFNEVLTLSIPVEGVNALRIELALDEDDPECSGAVTAVLTDVEVR</sequence>
<dbReference type="EMBL" id="FOWQ01000011">
    <property type="protein sequence ID" value="SFP96704.1"/>
    <property type="molecule type" value="Genomic_DNA"/>
</dbReference>
<dbReference type="RefSeq" id="WP_091116416.1">
    <property type="nucleotide sequence ID" value="NZ_FOWQ01000011.1"/>
</dbReference>
<keyword evidence="4" id="KW-1185">Reference proteome</keyword>
<keyword evidence="2" id="KW-0732">Signal</keyword>
<dbReference type="Proteomes" id="UP000198857">
    <property type="component" value="Unassembled WGS sequence"/>
</dbReference>
<evidence type="ECO:0000313" key="4">
    <source>
        <dbReference type="Proteomes" id="UP000198857"/>
    </source>
</evidence>
<evidence type="ECO:0000256" key="1">
    <source>
        <dbReference type="SAM" id="MobiDB-lite"/>
    </source>
</evidence>
<feature type="chain" id="PRO_5038815563" description="NPCBM/NEW2 domain-containing protein" evidence="2">
    <location>
        <begin position="26"/>
        <end position="221"/>
    </location>
</feature>
<proteinExistence type="predicted"/>
<dbReference type="OrthoDB" id="3827394at2"/>
<feature type="signal peptide" evidence="2">
    <location>
        <begin position="1"/>
        <end position="25"/>
    </location>
</feature>
<evidence type="ECO:0000256" key="2">
    <source>
        <dbReference type="SAM" id="SignalP"/>
    </source>
</evidence>
<name>A0A1I5UN10_9ACTN</name>
<reference evidence="4" key="1">
    <citation type="submission" date="2016-10" db="EMBL/GenBank/DDBJ databases">
        <authorList>
            <person name="Varghese N."/>
            <person name="Submissions S."/>
        </authorList>
    </citation>
    <scope>NUCLEOTIDE SEQUENCE [LARGE SCALE GENOMIC DNA]</scope>
    <source>
        <strain evidence="4">DSM 44208</strain>
    </source>
</reference>
<gene>
    <name evidence="3" type="ORF">SAMN05660464_0332</name>
</gene>
<evidence type="ECO:0000313" key="3">
    <source>
        <dbReference type="EMBL" id="SFP96704.1"/>
    </source>
</evidence>
<feature type="compositionally biased region" description="Low complexity" evidence="1">
    <location>
        <begin position="37"/>
        <end position="73"/>
    </location>
</feature>
<dbReference type="STRING" id="1523247.SAMN05660464_0332"/>
<organism evidence="3 4">
    <name type="scientific">Geodermatophilus dictyosporus</name>
    <dbReference type="NCBI Taxonomy" id="1523247"/>
    <lineage>
        <taxon>Bacteria</taxon>
        <taxon>Bacillati</taxon>
        <taxon>Actinomycetota</taxon>
        <taxon>Actinomycetes</taxon>
        <taxon>Geodermatophilales</taxon>
        <taxon>Geodermatophilaceae</taxon>
        <taxon>Geodermatophilus</taxon>
    </lineage>
</organism>
<evidence type="ECO:0008006" key="5">
    <source>
        <dbReference type="Google" id="ProtNLM"/>
    </source>
</evidence>
<feature type="region of interest" description="Disordered" evidence="1">
    <location>
        <begin position="37"/>
        <end position="85"/>
    </location>
</feature>
<protein>
    <recommendedName>
        <fullName evidence="5">NPCBM/NEW2 domain-containing protein</fullName>
    </recommendedName>
</protein>